<dbReference type="RefSeq" id="WP_247810772.1">
    <property type="nucleotide sequence ID" value="NZ_CP095855.1"/>
</dbReference>
<proteinExistence type="predicted"/>
<name>A0ABY4HZL5_CHIFI</name>
<evidence type="ECO:0008006" key="4">
    <source>
        <dbReference type="Google" id="ProtNLM"/>
    </source>
</evidence>
<reference evidence="2 3" key="1">
    <citation type="submission" date="2022-04" db="EMBL/GenBank/DDBJ databases">
        <title>The arsenic-methylating capacity of Chitinophaga filiformis YT5 during chitin decomposition.</title>
        <authorList>
            <person name="Chen G."/>
            <person name="Liang Y."/>
        </authorList>
    </citation>
    <scope>NUCLEOTIDE SEQUENCE [LARGE SCALE GENOMIC DNA]</scope>
    <source>
        <strain evidence="2 3">YT5</strain>
    </source>
</reference>
<evidence type="ECO:0000313" key="2">
    <source>
        <dbReference type="EMBL" id="UPK68378.1"/>
    </source>
</evidence>
<feature type="signal peptide" evidence="1">
    <location>
        <begin position="1"/>
        <end position="26"/>
    </location>
</feature>
<evidence type="ECO:0000313" key="3">
    <source>
        <dbReference type="Proteomes" id="UP000830198"/>
    </source>
</evidence>
<feature type="chain" id="PRO_5046250038" description="YceI-like domain-containing protein" evidence="1">
    <location>
        <begin position="27"/>
        <end position="192"/>
    </location>
</feature>
<dbReference type="Proteomes" id="UP000830198">
    <property type="component" value="Chromosome"/>
</dbReference>
<protein>
    <recommendedName>
        <fullName evidence="4">YceI-like domain-containing protein</fullName>
    </recommendedName>
</protein>
<keyword evidence="1" id="KW-0732">Signal</keyword>
<gene>
    <name evidence="2" type="ORF">MYF79_25825</name>
</gene>
<sequence length="192" mass="20697">MKTKMLSLITSAVITFFCTGSTTVLAQKKVLNPGTFNIEKNGDVISSHDIRGNATIGTSKMAIMNLECTLRDGNRTLSIKFDLKKIGEFKPVTVSLEESTADDGSGNFAQYLNYPKDESAETADDATGKDVSCNAQKGSFTLTEIRFDDVKAFISGHFEFTGSNDIESGTEKTISLKGTFSGVQIVCMGPHP</sequence>
<organism evidence="2 3">
    <name type="scientific">Chitinophaga filiformis</name>
    <name type="common">Myxococcus filiformis</name>
    <name type="synonym">Flexibacter filiformis</name>
    <dbReference type="NCBI Taxonomy" id="104663"/>
    <lineage>
        <taxon>Bacteria</taxon>
        <taxon>Pseudomonadati</taxon>
        <taxon>Bacteroidota</taxon>
        <taxon>Chitinophagia</taxon>
        <taxon>Chitinophagales</taxon>
        <taxon>Chitinophagaceae</taxon>
        <taxon>Chitinophaga</taxon>
    </lineage>
</organism>
<keyword evidence="3" id="KW-1185">Reference proteome</keyword>
<accession>A0ABY4HZL5</accession>
<evidence type="ECO:0000256" key="1">
    <source>
        <dbReference type="SAM" id="SignalP"/>
    </source>
</evidence>
<dbReference type="EMBL" id="CP095855">
    <property type="protein sequence ID" value="UPK68378.1"/>
    <property type="molecule type" value="Genomic_DNA"/>
</dbReference>